<dbReference type="Pfam" id="PF00107">
    <property type="entry name" value="ADH_zinc_N"/>
    <property type="match status" value="1"/>
</dbReference>
<name>F0XQU3_GROCL</name>
<evidence type="ECO:0000259" key="7">
    <source>
        <dbReference type="Pfam" id="PF08240"/>
    </source>
</evidence>
<feature type="domain" description="Alcohol dehydrogenase-like N-terminal" evidence="7">
    <location>
        <begin position="30"/>
        <end position="123"/>
    </location>
</feature>
<sequence length="331" mass="35726">MSTHSLKYLAGGEDGKIRLKTAVRSVSGVEVLVRITHSGVCGTDVHDRGHGCGLGHEGIGFVQEVGRDVTAVQVGDRSCGHCRECVSGFRQCCPKAVGQAHGDHEGSFSNFVVRHQDFVYPIPAEIESRHAGPLICAGITVFEGLQIAETKAVDRVGIIGLGGLGHLAVLYARAMGCHVTVFSGRESKKADALKLGATDFRIWRPDSAVEQYSDAKIDVMLLCGSGMPDLECIMPLLGRRARIVPLVIQDEPMVIPYMPFIVAGHRIIGSTTSQTENYAAALNLAARHRIQPWVEEFPMTVEGLTTAMDKLQEGVVLYRAVLSKELGNELV</sequence>
<dbReference type="InterPro" id="IPR013149">
    <property type="entry name" value="ADH-like_C"/>
</dbReference>
<dbReference type="Proteomes" id="UP000007796">
    <property type="component" value="Unassembled WGS sequence"/>
</dbReference>
<dbReference type="SUPFAM" id="SSF51735">
    <property type="entry name" value="NAD(P)-binding Rossmann-fold domains"/>
    <property type="match status" value="1"/>
</dbReference>
<dbReference type="GeneID" id="25974151"/>
<evidence type="ECO:0000256" key="5">
    <source>
        <dbReference type="RuleBase" id="RU361277"/>
    </source>
</evidence>
<dbReference type="HOGENOM" id="CLU_026673_20_2_1"/>
<organism evidence="9">
    <name type="scientific">Grosmannia clavigera (strain kw1407 / UAMH 11150)</name>
    <name type="common">Blue stain fungus</name>
    <name type="synonym">Graphiocladiella clavigera</name>
    <dbReference type="NCBI Taxonomy" id="655863"/>
    <lineage>
        <taxon>Eukaryota</taxon>
        <taxon>Fungi</taxon>
        <taxon>Dikarya</taxon>
        <taxon>Ascomycota</taxon>
        <taxon>Pezizomycotina</taxon>
        <taxon>Sordariomycetes</taxon>
        <taxon>Sordariomycetidae</taxon>
        <taxon>Ophiostomatales</taxon>
        <taxon>Ophiostomataceae</taxon>
        <taxon>Leptographium</taxon>
    </lineage>
</organism>
<dbReference type="OrthoDB" id="1879366at2759"/>
<dbReference type="InterPro" id="IPR029752">
    <property type="entry name" value="D-isomer_DH_CS1"/>
</dbReference>
<reference evidence="8 9" key="1">
    <citation type="journal article" date="2011" name="Proc. Natl. Acad. Sci. U.S.A.">
        <title>Genome and transcriptome analyses of the mountain pine beetle-fungal symbiont Grosmannia clavigera, a lodgepole pine pathogen.</title>
        <authorList>
            <person name="DiGuistini S."/>
            <person name="Wang Y."/>
            <person name="Liao N.Y."/>
            <person name="Taylor G."/>
            <person name="Tanguay P."/>
            <person name="Feau N."/>
            <person name="Henrissat B."/>
            <person name="Chan S.K."/>
            <person name="Hesse-Orce U."/>
            <person name="Alamouti S.M."/>
            <person name="Tsui C.K.M."/>
            <person name="Docking R.T."/>
            <person name="Levasseur A."/>
            <person name="Haridas S."/>
            <person name="Robertson G."/>
            <person name="Birol I."/>
            <person name="Holt R.A."/>
            <person name="Marra M.A."/>
            <person name="Hamelin R.C."/>
            <person name="Hirst M."/>
            <person name="Jones S.J.M."/>
            <person name="Bohlmann J."/>
            <person name="Breuil C."/>
        </authorList>
    </citation>
    <scope>NUCLEOTIDE SEQUENCE [LARGE SCALE GENOMIC DNA]</scope>
    <source>
        <strain evidence="9">kw1407 / UAMH 11150</strain>
    </source>
</reference>
<dbReference type="GO" id="GO:0008270">
    <property type="term" value="F:zinc ion binding"/>
    <property type="evidence" value="ECO:0007669"/>
    <property type="project" value="InterPro"/>
</dbReference>
<dbReference type="STRING" id="655863.F0XQU3"/>
<evidence type="ECO:0000259" key="6">
    <source>
        <dbReference type="Pfam" id="PF00107"/>
    </source>
</evidence>
<keyword evidence="4" id="KW-0560">Oxidoreductase</keyword>
<proteinExistence type="inferred from homology"/>
<dbReference type="Gene3D" id="3.90.180.10">
    <property type="entry name" value="Medium-chain alcohol dehydrogenases, catalytic domain"/>
    <property type="match status" value="1"/>
</dbReference>
<keyword evidence="2 5" id="KW-0479">Metal-binding</keyword>
<dbReference type="InterPro" id="IPR002328">
    <property type="entry name" value="ADH_Zn_CS"/>
</dbReference>
<dbReference type="Pfam" id="PF08240">
    <property type="entry name" value="ADH_N"/>
    <property type="match status" value="1"/>
</dbReference>
<dbReference type="Gene3D" id="3.40.50.720">
    <property type="entry name" value="NAD(P)-binding Rossmann-like Domain"/>
    <property type="match status" value="1"/>
</dbReference>
<comment type="cofactor">
    <cofactor evidence="1 5">
        <name>Zn(2+)</name>
        <dbReference type="ChEBI" id="CHEBI:29105"/>
    </cofactor>
</comment>
<dbReference type="InParanoid" id="F0XQU3"/>
<accession>F0XQU3</accession>
<dbReference type="RefSeq" id="XP_014169226.1">
    <property type="nucleotide sequence ID" value="XM_014313751.1"/>
</dbReference>
<evidence type="ECO:0000256" key="4">
    <source>
        <dbReference type="ARBA" id="ARBA00023002"/>
    </source>
</evidence>
<evidence type="ECO:0000256" key="3">
    <source>
        <dbReference type="ARBA" id="ARBA00022833"/>
    </source>
</evidence>
<comment type="similarity">
    <text evidence="5">Belongs to the zinc-containing alcohol dehydrogenase family.</text>
</comment>
<evidence type="ECO:0000313" key="9">
    <source>
        <dbReference type="Proteomes" id="UP000007796"/>
    </source>
</evidence>
<dbReference type="eggNOG" id="KOG0023">
    <property type="taxonomic scope" value="Eukaryota"/>
</dbReference>
<dbReference type="FunFam" id="3.40.50.720:FF:000022">
    <property type="entry name" value="Cinnamyl alcohol dehydrogenase"/>
    <property type="match status" value="1"/>
</dbReference>
<protein>
    <submittedName>
        <fullName evidence="8">NADP-dependent alcohol dehydrogenase</fullName>
    </submittedName>
</protein>
<dbReference type="PROSITE" id="PS00065">
    <property type="entry name" value="D_2_HYDROXYACID_DH_1"/>
    <property type="match status" value="1"/>
</dbReference>
<dbReference type="PANTHER" id="PTHR42683">
    <property type="entry name" value="ALDEHYDE REDUCTASE"/>
    <property type="match status" value="1"/>
</dbReference>
<dbReference type="InterPro" id="IPR047109">
    <property type="entry name" value="CAD-like"/>
</dbReference>
<keyword evidence="9" id="KW-1185">Reference proteome</keyword>
<feature type="domain" description="Alcohol dehydrogenase-like C-terminal" evidence="6">
    <location>
        <begin position="163"/>
        <end position="286"/>
    </location>
</feature>
<dbReference type="EMBL" id="GL629807">
    <property type="protein sequence ID" value="EFW99811.1"/>
    <property type="molecule type" value="Genomic_DNA"/>
</dbReference>
<evidence type="ECO:0000256" key="1">
    <source>
        <dbReference type="ARBA" id="ARBA00001947"/>
    </source>
</evidence>
<dbReference type="InterPro" id="IPR011032">
    <property type="entry name" value="GroES-like_sf"/>
</dbReference>
<evidence type="ECO:0000256" key="2">
    <source>
        <dbReference type="ARBA" id="ARBA00022723"/>
    </source>
</evidence>
<dbReference type="InterPro" id="IPR013154">
    <property type="entry name" value="ADH-like_N"/>
</dbReference>
<dbReference type="AlphaFoldDB" id="F0XQU3"/>
<gene>
    <name evidence="8" type="ORF">CMQ_129</name>
</gene>
<dbReference type="SUPFAM" id="SSF50129">
    <property type="entry name" value="GroES-like"/>
    <property type="match status" value="1"/>
</dbReference>
<dbReference type="PROSITE" id="PS00059">
    <property type="entry name" value="ADH_ZINC"/>
    <property type="match status" value="1"/>
</dbReference>
<evidence type="ECO:0000313" key="8">
    <source>
        <dbReference type="EMBL" id="EFW99811.1"/>
    </source>
</evidence>
<keyword evidence="3 5" id="KW-0862">Zinc</keyword>
<dbReference type="GO" id="GO:0016616">
    <property type="term" value="F:oxidoreductase activity, acting on the CH-OH group of donors, NAD or NADP as acceptor"/>
    <property type="evidence" value="ECO:0007669"/>
    <property type="project" value="InterPro"/>
</dbReference>
<dbReference type="InterPro" id="IPR036291">
    <property type="entry name" value="NAD(P)-bd_dom_sf"/>
</dbReference>